<dbReference type="AlphaFoldDB" id="A0A0P0X7W3"/>
<dbReference type="PaxDb" id="39947-A0A0P0X7W3"/>
<name>A0A0P0X7W3_ORYSJ</name>
<organism evidence="1 2">
    <name type="scientific">Oryza sativa subsp. japonica</name>
    <name type="common">Rice</name>
    <dbReference type="NCBI Taxonomy" id="39947"/>
    <lineage>
        <taxon>Eukaryota</taxon>
        <taxon>Viridiplantae</taxon>
        <taxon>Streptophyta</taxon>
        <taxon>Embryophyta</taxon>
        <taxon>Tracheophyta</taxon>
        <taxon>Spermatophyta</taxon>
        <taxon>Magnoliopsida</taxon>
        <taxon>Liliopsida</taxon>
        <taxon>Poales</taxon>
        <taxon>Poaceae</taxon>
        <taxon>BOP clade</taxon>
        <taxon>Oryzoideae</taxon>
        <taxon>Oryzeae</taxon>
        <taxon>Oryzinae</taxon>
        <taxon>Oryza</taxon>
        <taxon>Oryza sativa</taxon>
    </lineage>
</organism>
<evidence type="ECO:0000313" key="2">
    <source>
        <dbReference type="Proteomes" id="UP000059680"/>
    </source>
</evidence>
<dbReference type="EMBL" id="AP014963">
    <property type="protein sequence ID" value="BAT02110.1"/>
    <property type="molecule type" value="Genomic_DNA"/>
</dbReference>
<reference evidence="1 2" key="3">
    <citation type="journal article" date="2013" name="Rice">
        <title>Improvement of the Oryza sativa Nipponbare reference genome using next generation sequence and optical map data.</title>
        <authorList>
            <person name="Kawahara Y."/>
            <person name="de la Bastide M."/>
            <person name="Hamilton J.P."/>
            <person name="Kanamori H."/>
            <person name="McCombie W.R."/>
            <person name="Ouyang S."/>
            <person name="Schwartz D.C."/>
            <person name="Tanaka T."/>
            <person name="Wu J."/>
            <person name="Zhou S."/>
            <person name="Childs K.L."/>
            <person name="Davidson R.M."/>
            <person name="Lin H."/>
            <person name="Quesada-Ocampo L."/>
            <person name="Vaillancourt B."/>
            <person name="Sakai H."/>
            <person name="Lee S.S."/>
            <person name="Kim J."/>
            <person name="Numa H."/>
            <person name="Itoh T."/>
            <person name="Buell C.R."/>
            <person name="Matsumoto T."/>
        </authorList>
    </citation>
    <scope>NUCLEOTIDE SEQUENCE [LARGE SCALE GENOMIC DNA]</scope>
    <source>
        <strain evidence="2">cv. Nipponbare</strain>
    </source>
</reference>
<gene>
    <name evidence="1" type="ordered locus">Os07g0557375</name>
    <name evidence="1" type="ORF">OSNPB_070557375</name>
</gene>
<protein>
    <submittedName>
        <fullName evidence="1">Os07g0557375 protein</fullName>
    </submittedName>
</protein>
<keyword evidence="2" id="KW-1185">Reference proteome</keyword>
<dbReference type="InParanoid" id="A0A0P0X7W3"/>
<reference evidence="1 2" key="2">
    <citation type="journal article" date="2013" name="Plant Cell Physiol.">
        <title>Rice Annotation Project Database (RAP-DB): an integrative and interactive database for rice genomics.</title>
        <authorList>
            <person name="Sakai H."/>
            <person name="Lee S.S."/>
            <person name="Tanaka T."/>
            <person name="Numa H."/>
            <person name="Kim J."/>
            <person name="Kawahara Y."/>
            <person name="Wakimoto H."/>
            <person name="Yang C.C."/>
            <person name="Iwamoto M."/>
            <person name="Abe T."/>
            <person name="Yamada Y."/>
            <person name="Muto A."/>
            <person name="Inokuchi H."/>
            <person name="Ikemura T."/>
            <person name="Matsumoto T."/>
            <person name="Sasaki T."/>
            <person name="Itoh T."/>
        </authorList>
    </citation>
    <scope>NUCLEOTIDE SEQUENCE [LARGE SCALE GENOMIC DNA]</scope>
    <source>
        <strain evidence="2">cv. Nipponbare</strain>
    </source>
</reference>
<reference evidence="2" key="1">
    <citation type="journal article" date="2005" name="Nature">
        <title>The map-based sequence of the rice genome.</title>
        <authorList>
            <consortium name="International rice genome sequencing project (IRGSP)"/>
            <person name="Matsumoto T."/>
            <person name="Wu J."/>
            <person name="Kanamori H."/>
            <person name="Katayose Y."/>
            <person name="Fujisawa M."/>
            <person name="Namiki N."/>
            <person name="Mizuno H."/>
            <person name="Yamamoto K."/>
            <person name="Antonio B.A."/>
            <person name="Baba T."/>
            <person name="Sakata K."/>
            <person name="Nagamura Y."/>
            <person name="Aoki H."/>
            <person name="Arikawa K."/>
            <person name="Arita K."/>
            <person name="Bito T."/>
            <person name="Chiden Y."/>
            <person name="Fujitsuka N."/>
            <person name="Fukunaka R."/>
            <person name="Hamada M."/>
            <person name="Harada C."/>
            <person name="Hayashi A."/>
            <person name="Hijishita S."/>
            <person name="Honda M."/>
            <person name="Hosokawa S."/>
            <person name="Ichikawa Y."/>
            <person name="Idonuma A."/>
            <person name="Iijima M."/>
            <person name="Ikeda M."/>
            <person name="Ikeno M."/>
            <person name="Ito K."/>
            <person name="Ito S."/>
            <person name="Ito T."/>
            <person name="Ito Y."/>
            <person name="Ito Y."/>
            <person name="Iwabuchi A."/>
            <person name="Kamiya K."/>
            <person name="Karasawa W."/>
            <person name="Kurita K."/>
            <person name="Katagiri S."/>
            <person name="Kikuta A."/>
            <person name="Kobayashi H."/>
            <person name="Kobayashi N."/>
            <person name="Machita K."/>
            <person name="Maehara T."/>
            <person name="Masukawa M."/>
            <person name="Mizubayashi T."/>
            <person name="Mukai Y."/>
            <person name="Nagasaki H."/>
            <person name="Nagata Y."/>
            <person name="Naito S."/>
            <person name="Nakashima M."/>
            <person name="Nakama Y."/>
            <person name="Nakamichi Y."/>
            <person name="Nakamura M."/>
            <person name="Meguro A."/>
            <person name="Negishi M."/>
            <person name="Ohta I."/>
            <person name="Ohta T."/>
            <person name="Okamoto M."/>
            <person name="Ono N."/>
            <person name="Saji S."/>
            <person name="Sakaguchi M."/>
            <person name="Sakai K."/>
            <person name="Shibata M."/>
            <person name="Shimokawa T."/>
            <person name="Song J."/>
            <person name="Takazaki Y."/>
            <person name="Terasawa K."/>
            <person name="Tsugane M."/>
            <person name="Tsuji K."/>
            <person name="Ueda S."/>
            <person name="Waki K."/>
            <person name="Yamagata H."/>
            <person name="Yamamoto M."/>
            <person name="Yamamoto S."/>
            <person name="Yamane H."/>
            <person name="Yoshiki S."/>
            <person name="Yoshihara R."/>
            <person name="Yukawa K."/>
            <person name="Zhong H."/>
            <person name="Yano M."/>
            <person name="Yuan Q."/>
            <person name="Ouyang S."/>
            <person name="Liu J."/>
            <person name="Jones K.M."/>
            <person name="Gansberger K."/>
            <person name="Moffat K."/>
            <person name="Hill J."/>
            <person name="Bera J."/>
            <person name="Fadrosh D."/>
            <person name="Jin S."/>
            <person name="Johri S."/>
            <person name="Kim M."/>
            <person name="Overton L."/>
            <person name="Reardon M."/>
            <person name="Tsitrin T."/>
            <person name="Vuong H."/>
            <person name="Weaver B."/>
            <person name="Ciecko A."/>
            <person name="Tallon L."/>
            <person name="Jackson J."/>
            <person name="Pai G."/>
            <person name="Aken S.V."/>
            <person name="Utterback T."/>
            <person name="Reidmuller S."/>
            <person name="Feldblyum T."/>
            <person name="Hsiao J."/>
            <person name="Zismann V."/>
            <person name="Iobst S."/>
            <person name="de Vazeille A.R."/>
            <person name="Buell C.R."/>
            <person name="Ying K."/>
            <person name="Li Y."/>
            <person name="Lu T."/>
            <person name="Huang Y."/>
            <person name="Zhao Q."/>
            <person name="Feng Q."/>
            <person name="Zhang L."/>
            <person name="Zhu J."/>
            <person name="Weng Q."/>
            <person name="Mu J."/>
            <person name="Lu Y."/>
            <person name="Fan D."/>
            <person name="Liu Y."/>
            <person name="Guan J."/>
            <person name="Zhang Y."/>
            <person name="Yu S."/>
            <person name="Liu X."/>
            <person name="Zhang Y."/>
            <person name="Hong G."/>
            <person name="Han B."/>
            <person name="Choisne N."/>
            <person name="Demange N."/>
            <person name="Orjeda G."/>
            <person name="Samain S."/>
            <person name="Cattolico L."/>
            <person name="Pelletier E."/>
            <person name="Couloux A."/>
            <person name="Segurens B."/>
            <person name="Wincker P."/>
            <person name="D'Hont A."/>
            <person name="Scarpelli C."/>
            <person name="Weissenbach J."/>
            <person name="Salanoubat M."/>
            <person name="Quetier F."/>
            <person name="Yu Y."/>
            <person name="Kim H.R."/>
            <person name="Rambo T."/>
            <person name="Currie J."/>
            <person name="Collura K."/>
            <person name="Luo M."/>
            <person name="Yang T."/>
            <person name="Ammiraju J.S.S."/>
            <person name="Engler F."/>
            <person name="Soderlund C."/>
            <person name="Wing R.A."/>
            <person name="Palmer L.E."/>
            <person name="de la Bastide M."/>
            <person name="Spiegel L."/>
            <person name="Nascimento L."/>
            <person name="Zutavern T."/>
            <person name="O'Shaughnessy A."/>
            <person name="Dike S."/>
            <person name="Dedhia N."/>
            <person name="Preston R."/>
            <person name="Balija V."/>
            <person name="McCombie W.R."/>
            <person name="Chow T."/>
            <person name="Chen H."/>
            <person name="Chung M."/>
            <person name="Chen C."/>
            <person name="Shaw J."/>
            <person name="Wu H."/>
            <person name="Hsiao K."/>
            <person name="Chao Y."/>
            <person name="Chu M."/>
            <person name="Cheng C."/>
            <person name="Hour A."/>
            <person name="Lee P."/>
            <person name="Lin S."/>
            <person name="Lin Y."/>
            <person name="Liou J."/>
            <person name="Liu S."/>
            <person name="Hsing Y."/>
            <person name="Raghuvanshi S."/>
            <person name="Mohanty A."/>
            <person name="Bharti A.K."/>
            <person name="Gaur A."/>
            <person name="Gupta V."/>
            <person name="Kumar D."/>
            <person name="Ravi V."/>
            <person name="Vij S."/>
            <person name="Kapur A."/>
            <person name="Khurana P."/>
            <person name="Khurana P."/>
            <person name="Khurana J.P."/>
            <person name="Tyagi A.K."/>
            <person name="Gaikwad K."/>
            <person name="Singh A."/>
            <person name="Dalal V."/>
            <person name="Srivastava S."/>
            <person name="Dixit A."/>
            <person name="Pal A.K."/>
            <person name="Ghazi I.A."/>
            <person name="Yadav M."/>
            <person name="Pandit A."/>
            <person name="Bhargava A."/>
            <person name="Sureshbabu K."/>
            <person name="Batra K."/>
            <person name="Sharma T.R."/>
            <person name="Mohapatra T."/>
            <person name="Singh N.K."/>
            <person name="Messing J."/>
            <person name="Nelson A.B."/>
            <person name="Fuks G."/>
            <person name="Kavchok S."/>
            <person name="Keizer G."/>
            <person name="Linton E."/>
            <person name="Llaca V."/>
            <person name="Song R."/>
            <person name="Tanyolac B."/>
            <person name="Young S."/>
            <person name="Ho-Il K."/>
            <person name="Hahn J.H."/>
            <person name="Sangsakoo G."/>
            <person name="Vanavichit A."/>
            <person name="de Mattos Luiz.A.T."/>
            <person name="Zimmer P.D."/>
            <person name="Malone G."/>
            <person name="Dellagostin O."/>
            <person name="de Oliveira A.C."/>
            <person name="Bevan M."/>
            <person name="Bancroft I."/>
            <person name="Minx P."/>
            <person name="Cordum H."/>
            <person name="Wilson R."/>
            <person name="Cheng Z."/>
            <person name="Jin W."/>
            <person name="Jiang J."/>
            <person name="Leong S.A."/>
            <person name="Iwama H."/>
            <person name="Gojobori T."/>
            <person name="Itoh T."/>
            <person name="Niimura Y."/>
            <person name="Fujii Y."/>
            <person name="Habara T."/>
            <person name="Sakai H."/>
            <person name="Sato Y."/>
            <person name="Wilson G."/>
            <person name="Kumar K."/>
            <person name="McCouch S."/>
            <person name="Juretic N."/>
            <person name="Hoen D."/>
            <person name="Wright S."/>
            <person name="Bruskiewich R."/>
            <person name="Bureau T."/>
            <person name="Miyao A."/>
            <person name="Hirochika H."/>
            <person name="Nishikawa T."/>
            <person name="Kadowaki K."/>
            <person name="Sugiura M."/>
            <person name="Burr B."/>
            <person name="Sasaki T."/>
        </authorList>
    </citation>
    <scope>NUCLEOTIDE SEQUENCE [LARGE SCALE GENOMIC DNA]</scope>
    <source>
        <strain evidence="2">cv. Nipponbare</strain>
    </source>
</reference>
<accession>A0A0P0X7W3</accession>
<proteinExistence type="predicted"/>
<dbReference type="Proteomes" id="UP000059680">
    <property type="component" value="Chromosome 7"/>
</dbReference>
<sequence>MRDVDAPADLEIQRVEVAHSRTDGVPIGGMGGAVDVNKAVDDAVPEVASTGLGGGGPVDGGEERTAVGVDFPDVAKAEDEGQEWEQGGKLPGDSTSMLLDPVEVAAVQHKG</sequence>
<evidence type="ECO:0000313" key="1">
    <source>
        <dbReference type="EMBL" id="BAT02110.1"/>
    </source>
</evidence>